<dbReference type="InterPro" id="IPR007992">
    <property type="entry name" value="CybS"/>
</dbReference>
<dbReference type="Gene3D" id="1.20.1300.10">
    <property type="entry name" value="Fumarate reductase/succinate dehydrogenase, transmembrane subunit"/>
    <property type="match status" value="1"/>
</dbReference>
<dbReference type="GO" id="GO:0020037">
    <property type="term" value="F:heme binding"/>
    <property type="evidence" value="ECO:0007669"/>
    <property type="project" value="TreeGrafter"/>
</dbReference>
<keyword evidence="3 12" id="KW-0813">Transport</keyword>
<keyword evidence="7 12" id="KW-1133">Transmembrane helix</keyword>
<dbReference type="PANTHER" id="PTHR13337">
    <property type="entry name" value="SUCCINATE DEHYDROGENASE"/>
    <property type="match status" value="1"/>
</dbReference>
<keyword evidence="5 12" id="KW-0999">Mitochondrion inner membrane</keyword>
<feature type="binding site" description="axial binding residue" evidence="11">
    <location>
        <position position="112"/>
    </location>
    <ligand>
        <name>heme b</name>
        <dbReference type="ChEBI" id="CHEBI:60344"/>
        <note>ligand shared with SDHC</note>
    </ligand>
    <ligandPart>
        <name>Fe</name>
        <dbReference type="ChEBI" id="CHEBI:18248"/>
    </ligandPart>
</feature>
<comment type="similarity">
    <text evidence="2 12">Belongs to the CybS family.</text>
</comment>
<evidence type="ECO:0000256" key="5">
    <source>
        <dbReference type="ARBA" id="ARBA00022792"/>
    </source>
</evidence>
<evidence type="ECO:0000256" key="4">
    <source>
        <dbReference type="ARBA" id="ARBA00022692"/>
    </source>
</evidence>
<dbReference type="Pfam" id="PF05328">
    <property type="entry name" value="CybS"/>
    <property type="match status" value="1"/>
</dbReference>
<feature type="transmembrane region" description="Helical" evidence="12">
    <location>
        <begin position="137"/>
        <end position="158"/>
    </location>
</feature>
<reference evidence="13" key="1">
    <citation type="submission" date="2015-12" db="EMBL/GenBank/DDBJ databases">
        <title>De novo transcriptome assembly of four potential Pierce s Disease insect vectors from Arizona vineyards.</title>
        <authorList>
            <person name="Tassone E.E."/>
        </authorList>
    </citation>
    <scope>NUCLEOTIDE SEQUENCE</scope>
</reference>
<dbReference type="AlphaFoldDB" id="A0A1B6D8P8"/>
<name>A0A1B6D8P8_9HEMI</name>
<dbReference type="GO" id="GO:0048039">
    <property type="term" value="F:ubiquinone binding"/>
    <property type="evidence" value="ECO:0007669"/>
    <property type="project" value="TreeGrafter"/>
</dbReference>
<comment type="function">
    <text evidence="12">Membrane-anchoring subunit of succinate dehydrogenase (SDH) that is involved in complex II of the mitochondrial electron transport chain and is responsible for transferring electrons from succinate to ubiquinone (coenzyme Q).</text>
</comment>
<keyword evidence="11" id="KW-0408">Iron</keyword>
<keyword evidence="12" id="KW-0349">Heme</keyword>
<dbReference type="PANTHER" id="PTHR13337:SF2">
    <property type="entry name" value="SUCCINATE DEHYDROGENASE [UBIQUINONE] CYTOCHROME B SMALL SUBUNIT, MITOCHONDRIAL"/>
    <property type="match status" value="1"/>
</dbReference>
<dbReference type="CDD" id="cd03496">
    <property type="entry name" value="SQR_TypeC_CybS"/>
    <property type="match status" value="1"/>
</dbReference>
<dbReference type="GO" id="GO:0046872">
    <property type="term" value="F:metal ion binding"/>
    <property type="evidence" value="ECO:0007669"/>
    <property type="project" value="UniProtKB-KW"/>
</dbReference>
<dbReference type="GO" id="GO:0005743">
    <property type="term" value="C:mitochondrial inner membrane"/>
    <property type="evidence" value="ECO:0007669"/>
    <property type="project" value="UniProtKB-SubCell"/>
</dbReference>
<proteinExistence type="inferred from homology"/>
<dbReference type="GO" id="GO:0006121">
    <property type="term" value="P:mitochondrial electron transport, succinate to ubiquinone"/>
    <property type="evidence" value="ECO:0007669"/>
    <property type="project" value="TreeGrafter"/>
</dbReference>
<evidence type="ECO:0000256" key="1">
    <source>
        <dbReference type="ARBA" id="ARBA00004448"/>
    </source>
</evidence>
<evidence type="ECO:0000256" key="3">
    <source>
        <dbReference type="ARBA" id="ARBA00022448"/>
    </source>
</evidence>
<feature type="transmembrane region" description="Helical" evidence="12">
    <location>
        <begin position="81"/>
        <end position="97"/>
    </location>
</feature>
<evidence type="ECO:0000256" key="12">
    <source>
        <dbReference type="RuleBase" id="RU364031"/>
    </source>
</evidence>
<keyword evidence="12" id="KW-0249">Electron transport</keyword>
<evidence type="ECO:0000256" key="9">
    <source>
        <dbReference type="ARBA" id="ARBA00023136"/>
    </source>
</evidence>
<evidence type="ECO:0000313" key="13">
    <source>
        <dbReference type="EMBL" id="JAS22074.1"/>
    </source>
</evidence>
<keyword evidence="6 12" id="KW-0809">Transit peptide</keyword>
<keyword evidence="12" id="KW-0816">Tricarboxylic acid cycle</keyword>
<organism evidence="13">
    <name type="scientific">Clastoptera arizonana</name>
    <name type="common">Arizona spittle bug</name>
    <dbReference type="NCBI Taxonomy" id="38151"/>
    <lineage>
        <taxon>Eukaryota</taxon>
        <taxon>Metazoa</taxon>
        <taxon>Ecdysozoa</taxon>
        <taxon>Arthropoda</taxon>
        <taxon>Hexapoda</taxon>
        <taxon>Insecta</taxon>
        <taxon>Pterygota</taxon>
        <taxon>Neoptera</taxon>
        <taxon>Paraneoptera</taxon>
        <taxon>Hemiptera</taxon>
        <taxon>Auchenorrhyncha</taxon>
        <taxon>Cercopoidea</taxon>
        <taxon>Clastopteridae</taxon>
        <taxon>Clastoptera</taxon>
    </lineage>
</organism>
<evidence type="ECO:0000256" key="10">
    <source>
        <dbReference type="PIRSR" id="PIRSR607992-1"/>
    </source>
</evidence>
<keyword evidence="8 12" id="KW-0496">Mitochondrion</keyword>
<evidence type="ECO:0000256" key="2">
    <source>
        <dbReference type="ARBA" id="ARBA00007294"/>
    </source>
</evidence>
<evidence type="ECO:0000256" key="11">
    <source>
        <dbReference type="PIRSR" id="PIRSR607992-2"/>
    </source>
</evidence>
<protein>
    <recommendedName>
        <fullName evidence="12">Succinate dehydrogenase [ubiquinone] cytochrome b small subunit</fullName>
    </recommendedName>
</protein>
<dbReference type="GO" id="GO:0006099">
    <property type="term" value="P:tricarboxylic acid cycle"/>
    <property type="evidence" value="ECO:0007669"/>
    <property type="project" value="UniProtKB-KW"/>
</dbReference>
<comment type="subcellular location">
    <subcellularLocation>
        <location evidence="1 12">Mitochondrion inner membrane</location>
        <topology evidence="1 12">Multi-pass membrane protein</topology>
    </subcellularLocation>
</comment>
<keyword evidence="9 12" id="KW-0472">Membrane</keyword>
<evidence type="ECO:0000256" key="6">
    <source>
        <dbReference type="ARBA" id="ARBA00022946"/>
    </source>
</evidence>
<keyword evidence="11 12" id="KW-0479">Metal-binding</keyword>
<keyword evidence="4 12" id="KW-0812">Transmembrane</keyword>
<gene>
    <name evidence="13" type="ORF">g.9279</name>
</gene>
<sequence>MALSCILRGMVKQIKVNPSSEILKANIRPLSCLLHKNIYQDQKPINWNSKQLVPLVKQFSTTSICKASHGDHSKVWTAERFLAGGLLGIIPAALLVPSQPLDILMALSVVMHMHWGIEAIVVDYVRPSIFGNVIPKIGVLLVYALSIGTLAGLLNFIFNDVGLANGVRMFWNL</sequence>
<dbReference type="InterPro" id="IPR034804">
    <property type="entry name" value="SQR/QFR_C/D"/>
</dbReference>
<comment type="caution">
    <text evidence="12">Lacks conserved residue(s) required for the propagation of feature annotation.</text>
</comment>
<evidence type="ECO:0000256" key="8">
    <source>
        <dbReference type="ARBA" id="ARBA00023128"/>
    </source>
</evidence>
<dbReference type="EMBL" id="GEDC01015224">
    <property type="protein sequence ID" value="JAS22074.1"/>
    <property type="molecule type" value="Transcribed_RNA"/>
</dbReference>
<evidence type="ECO:0000256" key="7">
    <source>
        <dbReference type="ARBA" id="ARBA00022989"/>
    </source>
</evidence>
<accession>A0A1B6D8P8</accession>
<feature type="binding site" evidence="10">
    <location>
        <position position="124"/>
    </location>
    <ligand>
        <name>a ubiquinone</name>
        <dbReference type="ChEBI" id="CHEBI:16389"/>
        <note>ligand shared with IP/SDHB</note>
    </ligand>
</feature>